<dbReference type="AlphaFoldDB" id="A0A3M7Q0B9"/>
<keyword evidence="2" id="KW-1185">Reference proteome</keyword>
<dbReference type="EMBL" id="REGN01008043">
    <property type="protein sequence ID" value="RNA04569.1"/>
    <property type="molecule type" value="Genomic_DNA"/>
</dbReference>
<sequence length="59" mass="7044">MKRVKKVQQKKINKLLDCCLTLKSQNGISAKFFVLTYFVKSKVKFTRYDQCCYKIFRNA</sequence>
<proteinExistence type="predicted"/>
<gene>
    <name evidence="1" type="ORF">BpHYR1_010320</name>
</gene>
<protein>
    <submittedName>
        <fullName evidence="1">Uncharacterized protein</fullName>
    </submittedName>
</protein>
<accession>A0A3M7Q0B9</accession>
<evidence type="ECO:0000313" key="1">
    <source>
        <dbReference type="EMBL" id="RNA04569.1"/>
    </source>
</evidence>
<reference evidence="1 2" key="1">
    <citation type="journal article" date="2018" name="Sci. Rep.">
        <title>Genomic signatures of local adaptation to the degree of environmental predictability in rotifers.</title>
        <authorList>
            <person name="Franch-Gras L."/>
            <person name="Hahn C."/>
            <person name="Garcia-Roger E.M."/>
            <person name="Carmona M.J."/>
            <person name="Serra M."/>
            <person name="Gomez A."/>
        </authorList>
    </citation>
    <scope>NUCLEOTIDE SEQUENCE [LARGE SCALE GENOMIC DNA]</scope>
    <source>
        <strain evidence="1">HYR1</strain>
    </source>
</reference>
<evidence type="ECO:0000313" key="2">
    <source>
        <dbReference type="Proteomes" id="UP000276133"/>
    </source>
</evidence>
<organism evidence="1 2">
    <name type="scientific">Brachionus plicatilis</name>
    <name type="common">Marine rotifer</name>
    <name type="synonym">Brachionus muelleri</name>
    <dbReference type="NCBI Taxonomy" id="10195"/>
    <lineage>
        <taxon>Eukaryota</taxon>
        <taxon>Metazoa</taxon>
        <taxon>Spiralia</taxon>
        <taxon>Gnathifera</taxon>
        <taxon>Rotifera</taxon>
        <taxon>Eurotatoria</taxon>
        <taxon>Monogononta</taxon>
        <taxon>Pseudotrocha</taxon>
        <taxon>Ploima</taxon>
        <taxon>Brachionidae</taxon>
        <taxon>Brachionus</taxon>
    </lineage>
</organism>
<name>A0A3M7Q0B9_BRAPC</name>
<dbReference type="Proteomes" id="UP000276133">
    <property type="component" value="Unassembled WGS sequence"/>
</dbReference>
<comment type="caution">
    <text evidence="1">The sequence shown here is derived from an EMBL/GenBank/DDBJ whole genome shotgun (WGS) entry which is preliminary data.</text>
</comment>